<reference evidence="11 12" key="1">
    <citation type="submission" date="2014-04" db="EMBL/GenBank/DDBJ databases">
        <authorList>
            <consortium name="DOE Joint Genome Institute"/>
            <person name="Kuo A."/>
            <person name="Gay G."/>
            <person name="Dore J."/>
            <person name="Kohler A."/>
            <person name="Nagy L.G."/>
            <person name="Floudas D."/>
            <person name="Copeland A."/>
            <person name="Barry K.W."/>
            <person name="Cichocki N."/>
            <person name="Veneault-Fourrey C."/>
            <person name="LaButti K."/>
            <person name="Lindquist E.A."/>
            <person name="Lipzen A."/>
            <person name="Lundell T."/>
            <person name="Morin E."/>
            <person name="Murat C."/>
            <person name="Sun H."/>
            <person name="Tunlid A."/>
            <person name="Henrissat B."/>
            <person name="Grigoriev I.V."/>
            <person name="Hibbett D.S."/>
            <person name="Martin F."/>
            <person name="Nordberg H.P."/>
            <person name="Cantor M.N."/>
            <person name="Hua S.X."/>
        </authorList>
    </citation>
    <scope>NUCLEOTIDE SEQUENCE [LARGE SCALE GENOMIC DNA]</scope>
    <source>
        <strain evidence="12">h7</strain>
    </source>
</reference>
<evidence type="ECO:0000256" key="7">
    <source>
        <dbReference type="PIRSR" id="PIRSR604808-3"/>
    </source>
</evidence>
<evidence type="ECO:0000256" key="3">
    <source>
        <dbReference type="ARBA" id="ARBA00022801"/>
    </source>
</evidence>
<feature type="active site" description="Proton donor/acceptor" evidence="5">
    <location>
        <position position="195"/>
    </location>
</feature>
<dbReference type="GO" id="GO:0006284">
    <property type="term" value="P:base-excision repair"/>
    <property type="evidence" value="ECO:0007669"/>
    <property type="project" value="TreeGrafter"/>
</dbReference>
<evidence type="ECO:0000256" key="5">
    <source>
        <dbReference type="PIRSR" id="PIRSR604808-1"/>
    </source>
</evidence>
<dbReference type="Gene3D" id="3.60.10.10">
    <property type="entry name" value="Endonuclease/exonuclease/phosphatase"/>
    <property type="match status" value="1"/>
</dbReference>
<feature type="binding site" evidence="6">
    <location>
        <position position="55"/>
    </location>
    <ligand>
        <name>Mg(2+)</name>
        <dbReference type="ChEBI" id="CHEBI:18420"/>
        <label>1</label>
    </ligand>
</feature>
<keyword evidence="8" id="KW-0227">DNA damage</keyword>
<keyword evidence="4 6" id="KW-0460">Magnesium</keyword>
<keyword evidence="2 6" id="KW-0479">Metal-binding</keyword>
<name>A0A0C2Z518_HEBCY</name>
<protein>
    <recommendedName>
        <fullName evidence="10">Endonuclease/exonuclease/phosphatase domain-containing protein</fullName>
    </recommendedName>
</protein>
<dbReference type="PANTHER" id="PTHR22748">
    <property type="entry name" value="AP ENDONUCLEASE"/>
    <property type="match status" value="1"/>
</dbReference>
<evidence type="ECO:0000256" key="9">
    <source>
        <dbReference type="SAM" id="MobiDB-lite"/>
    </source>
</evidence>
<keyword evidence="6" id="KW-0464">Manganese</keyword>
<feature type="binding site" evidence="6">
    <location>
        <position position="197"/>
    </location>
    <ligand>
        <name>Mg(2+)</name>
        <dbReference type="ChEBI" id="CHEBI:18420"/>
        <label>1</label>
    </ligand>
</feature>
<evidence type="ECO:0000256" key="4">
    <source>
        <dbReference type="ARBA" id="ARBA00022842"/>
    </source>
</evidence>
<dbReference type="PANTHER" id="PTHR22748:SF6">
    <property type="entry name" value="DNA-(APURINIC OR APYRIMIDINIC SITE) ENDONUCLEASE"/>
    <property type="match status" value="1"/>
</dbReference>
<proteinExistence type="inferred from homology"/>
<feature type="site" description="Transition state stabilizer" evidence="7">
    <location>
        <position position="197"/>
    </location>
</feature>
<dbReference type="GO" id="GO:0003906">
    <property type="term" value="F:DNA-(apurinic or apyrimidinic site) endonuclease activity"/>
    <property type="evidence" value="ECO:0007669"/>
    <property type="project" value="TreeGrafter"/>
</dbReference>
<feature type="active site" description="Proton acceptor" evidence="5">
    <location>
        <position position="297"/>
    </location>
</feature>
<dbReference type="Proteomes" id="UP000053424">
    <property type="component" value="Unassembled WGS sequence"/>
</dbReference>
<dbReference type="GO" id="GO:0046872">
    <property type="term" value="F:metal ion binding"/>
    <property type="evidence" value="ECO:0007669"/>
    <property type="project" value="UniProtKB-KW"/>
</dbReference>
<keyword evidence="8" id="KW-0234">DNA repair</keyword>
<feature type="binding site" evidence="6">
    <location>
        <position position="83"/>
    </location>
    <ligand>
        <name>Mg(2+)</name>
        <dbReference type="ChEBI" id="CHEBI:18420"/>
        <label>1</label>
    </ligand>
</feature>
<evidence type="ECO:0000256" key="2">
    <source>
        <dbReference type="ARBA" id="ARBA00022723"/>
    </source>
</evidence>
<dbReference type="GO" id="GO:0008081">
    <property type="term" value="F:phosphoric diester hydrolase activity"/>
    <property type="evidence" value="ECO:0007669"/>
    <property type="project" value="TreeGrafter"/>
</dbReference>
<feature type="domain" description="Endonuclease/exonuclease/phosphatase" evidence="10">
    <location>
        <begin position="53"/>
        <end position="297"/>
    </location>
</feature>
<dbReference type="InterPro" id="IPR005135">
    <property type="entry name" value="Endo/exonuclease/phosphatase"/>
</dbReference>
<organism evidence="11 12">
    <name type="scientific">Hebeloma cylindrosporum</name>
    <dbReference type="NCBI Taxonomy" id="76867"/>
    <lineage>
        <taxon>Eukaryota</taxon>
        <taxon>Fungi</taxon>
        <taxon>Dikarya</taxon>
        <taxon>Basidiomycota</taxon>
        <taxon>Agaricomycotina</taxon>
        <taxon>Agaricomycetes</taxon>
        <taxon>Agaricomycetidae</taxon>
        <taxon>Agaricales</taxon>
        <taxon>Agaricineae</taxon>
        <taxon>Hymenogastraceae</taxon>
        <taxon>Hebeloma</taxon>
    </lineage>
</organism>
<feature type="site" description="Interaction with DNA substrate" evidence="7">
    <location>
        <position position="297"/>
    </location>
</feature>
<dbReference type="HOGENOM" id="CLU_027539_1_3_1"/>
<comment type="cofactor">
    <cofactor evidence="6 8">
        <name>Mg(2+)</name>
        <dbReference type="ChEBI" id="CHEBI:18420"/>
    </cofactor>
    <cofactor evidence="6 8">
        <name>Mn(2+)</name>
        <dbReference type="ChEBI" id="CHEBI:29035"/>
    </cofactor>
    <text evidence="6 8">Probably binds two magnesium or manganese ions per subunit.</text>
</comment>
<evidence type="ECO:0000313" key="12">
    <source>
        <dbReference type="Proteomes" id="UP000053424"/>
    </source>
</evidence>
<feature type="binding site" evidence="6">
    <location>
        <position position="297"/>
    </location>
    <ligand>
        <name>Mg(2+)</name>
        <dbReference type="ChEBI" id="CHEBI:18420"/>
        <label>1</label>
    </ligand>
</feature>
<dbReference type="OrthoDB" id="498125at2759"/>
<dbReference type="Pfam" id="PF03372">
    <property type="entry name" value="Exo_endo_phos"/>
    <property type="match status" value="1"/>
</dbReference>
<sequence>MALKRKSASNTAPAAKKPKFDFFAPRPAQSAAAPSDSSFSFNTKGDKCTRLTTWNVNGIMSVDEKILRKYMEAEDPSVLILTETKYSKGKPDLMCFKRLFKHQFWGVDPKQGCVIWDRYTFEIQATGAQNRVPGWEETSGRYVELEFEDLSIVGTYVPNSGENCKTMDLKKRWNEALRTHLRTLLETKPVIWAGDFNCIMSKKDIDSTAEAFWNKMSGLTEEERIGMCDILYPPNSEEPVLVDVWRHLHPEDEEHTHFSSKFGGWRLDSFMLSKDLLEKVDSCVIRHELRDKKLSDHWPVTLDVAVGLLGSR</sequence>
<dbReference type="AlphaFoldDB" id="A0A0C2Z518"/>
<comment type="similarity">
    <text evidence="1 8">Belongs to the DNA repair enzymes AP/ExoA family.</text>
</comment>
<accession>A0A0C2Z518</accession>
<dbReference type="NCBIfam" id="TIGR00633">
    <property type="entry name" value="xth"/>
    <property type="match status" value="1"/>
</dbReference>
<feature type="binding site" evidence="6">
    <location>
        <position position="195"/>
    </location>
    <ligand>
        <name>Mg(2+)</name>
        <dbReference type="ChEBI" id="CHEBI:18420"/>
        <label>1</label>
    </ligand>
</feature>
<dbReference type="STRING" id="686832.A0A0C2Z518"/>
<dbReference type="GO" id="GO:0008311">
    <property type="term" value="F:double-stranded DNA 3'-5' DNA exonuclease activity"/>
    <property type="evidence" value="ECO:0007669"/>
    <property type="project" value="TreeGrafter"/>
</dbReference>
<dbReference type="InterPro" id="IPR004808">
    <property type="entry name" value="AP_endonuc_1"/>
</dbReference>
<evidence type="ECO:0000256" key="8">
    <source>
        <dbReference type="RuleBase" id="RU362131"/>
    </source>
</evidence>
<feature type="region of interest" description="Disordered" evidence="9">
    <location>
        <begin position="1"/>
        <end position="22"/>
    </location>
</feature>
<keyword evidence="12" id="KW-1185">Reference proteome</keyword>
<evidence type="ECO:0000256" key="1">
    <source>
        <dbReference type="ARBA" id="ARBA00007092"/>
    </source>
</evidence>
<feature type="site" description="Important for catalytic activity" evidence="7">
    <location>
        <position position="268"/>
    </location>
</feature>
<dbReference type="PROSITE" id="PS51435">
    <property type="entry name" value="AP_NUCLEASE_F1_4"/>
    <property type="match status" value="1"/>
</dbReference>
<reference evidence="12" key="2">
    <citation type="submission" date="2015-01" db="EMBL/GenBank/DDBJ databases">
        <title>Evolutionary Origins and Diversification of the Mycorrhizal Mutualists.</title>
        <authorList>
            <consortium name="DOE Joint Genome Institute"/>
            <consortium name="Mycorrhizal Genomics Consortium"/>
            <person name="Kohler A."/>
            <person name="Kuo A."/>
            <person name="Nagy L.G."/>
            <person name="Floudas D."/>
            <person name="Copeland A."/>
            <person name="Barry K.W."/>
            <person name="Cichocki N."/>
            <person name="Veneault-Fourrey C."/>
            <person name="LaButti K."/>
            <person name="Lindquist E.A."/>
            <person name="Lipzen A."/>
            <person name="Lundell T."/>
            <person name="Morin E."/>
            <person name="Murat C."/>
            <person name="Riley R."/>
            <person name="Ohm R."/>
            <person name="Sun H."/>
            <person name="Tunlid A."/>
            <person name="Henrissat B."/>
            <person name="Grigoriev I.V."/>
            <person name="Hibbett D.S."/>
            <person name="Martin F."/>
        </authorList>
    </citation>
    <scope>NUCLEOTIDE SEQUENCE [LARGE SCALE GENOMIC DNA]</scope>
    <source>
        <strain evidence="12">h7</strain>
    </source>
</reference>
<evidence type="ECO:0000313" key="11">
    <source>
        <dbReference type="EMBL" id="KIM48297.1"/>
    </source>
</evidence>
<dbReference type="SUPFAM" id="SSF56219">
    <property type="entry name" value="DNase I-like"/>
    <property type="match status" value="1"/>
</dbReference>
<feature type="active site" evidence="5">
    <location>
        <position position="156"/>
    </location>
</feature>
<evidence type="ECO:0000259" key="10">
    <source>
        <dbReference type="Pfam" id="PF03372"/>
    </source>
</evidence>
<dbReference type="InterPro" id="IPR036691">
    <property type="entry name" value="Endo/exonu/phosph_ase_sf"/>
</dbReference>
<dbReference type="GO" id="GO:0005634">
    <property type="term" value="C:nucleus"/>
    <property type="evidence" value="ECO:0007669"/>
    <property type="project" value="TreeGrafter"/>
</dbReference>
<dbReference type="EMBL" id="KN831769">
    <property type="protein sequence ID" value="KIM48297.1"/>
    <property type="molecule type" value="Genomic_DNA"/>
</dbReference>
<feature type="binding site" evidence="6">
    <location>
        <position position="296"/>
    </location>
    <ligand>
        <name>Mg(2+)</name>
        <dbReference type="ChEBI" id="CHEBI:18420"/>
        <label>1</label>
    </ligand>
</feature>
<evidence type="ECO:0000256" key="6">
    <source>
        <dbReference type="PIRSR" id="PIRSR604808-2"/>
    </source>
</evidence>
<gene>
    <name evidence="11" type="ORF">M413DRAFT_227566</name>
</gene>
<keyword evidence="3" id="KW-0378">Hydrolase</keyword>